<gene>
    <name evidence="2" type="ORF">PLOB_00034416</name>
</gene>
<name>A0ABN8P2K9_9CNID</name>
<dbReference type="Proteomes" id="UP001159405">
    <property type="component" value="Unassembled WGS sequence"/>
</dbReference>
<dbReference type="InterPro" id="IPR051077">
    <property type="entry name" value="Ca-dependent_lectin"/>
</dbReference>
<accession>A0ABN8P2K9</accession>
<evidence type="ECO:0000313" key="2">
    <source>
        <dbReference type="EMBL" id="CAH3130100.1"/>
    </source>
</evidence>
<proteinExistence type="predicted"/>
<dbReference type="EMBL" id="CALNXK010000047">
    <property type="protein sequence ID" value="CAH3130100.1"/>
    <property type="molecule type" value="Genomic_DNA"/>
</dbReference>
<sequence>GPVGSTGAIGPQGPPGPKGEKGKGLSGVKYVRWGKTNCSGDATTVYSGKGIMGGEHYTHSGGAANYLCLPKVPKYDQYKDGVQHGGLMYGTEYQLSFNPFDKTLQDHNAACAVCYVESRGSMLMMPARNDCPSGWTQEYHGYLMTEHYTHKSQKEFVCIDRNAEYVPGTQANTNGALLYFVEGTCGSHLPCGPYVSGRELTCAVCTR</sequence>
<evidence type="ECO:0000313" key="3">
    <source>
        <dbReference type="Proteomes" id="UP001159405"/>
    </source>
</evidence>
<dbReference type="PANTHER" id="PTHR24024">
    <property type="entry name" value="PULMONARY SURFACTANT-ASSOCIATED PROTEIN A"/>
    <property type="match status" value="1"/>
</dbReference>
<feature type="region of interest" description="Disordered" evidence="1">
    <location>
        <begin position="1"/>
        <end position="24"/>
    </location>
</feature>
<feature type="non-terminal residue" evidence="2">
    <location>
        <position position="1"/>
    </location>
</feature>
<comment type="caution">
    <text evidence="2">The sequence shown here is derived from an EMBL/GenBank/DDBJ whole genome shotgun (WGS) entry which is preliminary data.</text>
</comment>
<reference evidence="2 3" key="1">
    <citation type="submission" date="2022-05" db="EMBL/GenBank/DDBJ databases">
        <authorList>
            <consortium name="Genoscope - CEA"/>
            <person name="William W."/>
        </authorList>
    </citation>
    <scope>NUCLEOTIDE SEQUENCE [LARGE SCALE GENOMIC DNA]</scope>
</reference>
<dbReference type="PANTHER" id="PTHR24024:SF18">
    <property type="entry name" value="SHORT-CHAIN COLLAGEN C4-LIKE"/>
    <property type="match status" value="1"/>
</dbReference>
<keyword evidence="3" id="KW-1185">Reference proteome</keyword>
<evidence type="ECO:0000256" key="1">
    <source>
        <dbReference type="SAM" id="MobiDB-lite"/>
    </source>
</evidence>
<evidence type="ECO:0008006" key="4">
    <source>
        <dbReference type="Google" id="ProtNLM"/>
    </source>
</evidence>
<organism evidence="2 3">
    <name type="scientific">Porites lobata</name>
    <dbReference type="NCBI Taxonomy" id="104759"/>
    <lineage>
        <taxon>Eukaryota</taxon>
        <taxon>Metazoa</taxon>
        <taxon>Cnidaria</taxon>
        <taxon>Anthozoa</taxon>
        <taxon>Hexacorallia</taxon>
        <taxon>Scleractinia</taxon>
        <taxon>Fungiina</taxon>
        <taxon>Poritidae</taxon>
        <taxon>Porites</taxon>
    </lineage>
</organism>
<protein>
    <recommendedName>
        <fullName evidence="4">Short-chain collagen C4</fullName>
    </recommendedName>
</protein>